<feature type="domain" description="Vacuolar protein sorting-associated protein 13 VPS13 adaptor binding" evidence="7">
    <location>
        <begin position="2807"/>
        <end position="2932"/>
    </location>
</feature>
<dbReference type="InterPro" id="IPR056747">
    <property type="entry name" value="VPS13-like_M"/>
</dbReference>
<feature type="compositionally biased region" description="Polar residues" evidence="4">
    <location>
        <begin position="2750"/>
        <end position="2759"/>
    </location>
</feature>
<dbReference type="GO" id="GO:0006869">
    <property type="term" value="P:lipid transport"/>
    <property type="evidence" value="ECO:0007669"/>
    <property type="project" value="UniProtKB-KW"/>
</dbReference>
<dbReference type="InterPro" id="IPR026847">
    <property type="entry name" value="VPS13"/>
</dbReference>
<feature type="compositionally biased region" description="Acidic residues" evidence="4">
    <location>
        <begin position="896"/>
        <end position="905"/>
    </location>
</feature>
<sequence>MVFESLIVDLINRYLGDYIEALNASQLKIGLLGGNAHLENLDIKANAFDSLNLPVKVLQGHVGSLTLKIPFKNLYTEPTIAELDGLYVLVVPNASVQYDEEKESVYKREAKRKELREIEEAKIHKGKDKKETAKADTFGEKLAAQIVKNLQIDIRNVHIRYEDSLSIPGQIFSLGITLSGLSFKTLDHTDKPMTSKDVSIREFSKSVKLTSLGVYWNHDSAVFSDKVRGLLRPISSTAVLHIHTRPEDTEYTTPRMKLEVDFSAIEMNFSLHQYHDVTSFLDATDRMITQSKYRKYRPNVPLHGYSSIWWQYAFTAILEESVRRRHRMWSWSHIQRHRRIAREYINLYKKRIRGEKLNQEQQNAITDYEDALDVFNIVLCRQQAELQSKSKSAQSKSKSGGLFGWFSRGSSSVSDTSSTSSASAADDSEANAIMQRLQSEMTSEEKARLYAAINYSETGLASGKYPITYVSMIVSITLRQLSFVLLDDKLSDPRILKLAVNKLTAGVEQREGDQALSVKLRLDSLEALGARPSLKQANIARNPDIPVLVTSHVVAHPVIPPTVGEISDQLLAVDFEKNPLDRKADQRIYIRADPLQIVYDAETINKIVHFLAPPKDLRLQELSSQVLSSLEDVKEVTVSGLRHLASRRIYTEVKIDVRPSYFLLPDNGIFRNHCRMLLVDLGSLTVRSTQTKTQLKAKDKREDVALSQSTSAGENEPSIGTEQPQPRQRKIMHATFEELKEDAYDVYEINISSMQIVMVEKDEDWRVLRTKQHSPSHILRPLGVTFFLKRCLLHNDVNLPKIVVDGCLPVFSVDLTDKVLKSLFELVDNVPFPEPDKRLTTPADPDDVLKDAVVLPGDNAWATRDLLRAARRLDRSASQSTMSTWFSDNLDDLEEEVGEEDEDDLDRSSDHSDVEAGEDALHLVERSSSGTHTSNVDSGLEGDDLRIKANKVTRRLQREAALRRRRHANLIDVKMEFVIRMIQVQILQRDTKKSTGEGDVVVLCVAVHEAGTHLLKRRWDQEIHAHVGTVSVSVPSYTSRRSGEPVCLAKTKRHVEGHHLLALHLLIAEKNAPDFVTRYNNTRHHLRCEFKTLELCVHQEATLLLIDFFNNVLRDLVLSPKDGSNQVDDSRSEESTALAQWASRVGDKEGLQAAIEQANSEAVSSQQLPEQLTAVSAIESHLARKSERRMIRLNAASSATKSGKAIIIPEMNITQWLVNATLDKVTLTLCSDSTELLSSTVHGLRLDVQTTYLTMELSAVLSEFSMTDKIESTDYRKILWVDPAESIVSLQLTHFTQSTQLPENACDPDKVDMALNLNVGKMHFIFLNYFVMRVLDFMNAFQLQTKAVLNKVQQLSDSAVQQVQVVVNKPSEFRLGLNIFAQAPVIYMPQHSFSNKALMVDLGRVTFSNHFEFVHPTQAPAEAVEPVPEPGVMLEHIDLQLDNLRLSRAILAEGQVKAEKGIVHPINIELHLRRNLNPMIYSAIPLLLIKGCLKSIHISMYQGDYRVVQEVLSDNFAEVPTSTQLNLNVDSEAVSGTHTSVIATSVSSPPVVETDKSIAGVGQHTPTVQKPLGSMIAVRFIFDMDSVTLDLFSGDLSMSDWHKAVIPELSLALCTFTRFNVSGQVTTDTTSHIEVKLYDIQLIDTRPDAQKQITTVLDHSDSVDKREELIFAEFTQDVTKHQKVNVRLRSVRLCASMDYLLALADFHMKSYPHFEKKANTLTPITESGKLKRKDDAVRVKTGRRSNAEPPTEYPNDLELIAEIGDPELILVEDIYKVDSNCLKVTTGFRMQYTMRKDLVIIDASVKGLLVVACPYNEPIGGKCSKEILSPTELHFYSKQAINGSSQGSLHLDTLFININPGTIQLIAHIVSSMQSAAASSKSVEPAKRPVNVQAGSEARAKRISLENAEVDVNFWDPVSLDELDLPYLKDNDGLLTDTSKQGRVQTGCDVSKVLEKMEDRRIDKADFYFKFLQSGPVECLCASAFNCRFCLFVCVFVPVRFFVLTNCIFLKVQQHNQFSHLDKDIIVVRLRTLRVVLESQIGTRSIPMLVLESAVDGEVISPNTALELKLTLDLSLSYYNDTLNQWEQLLETLPDEGDRMWSIQVEMYTSNMEELIAEEDMDEVGCLQASTNSILLVSRDNLELTLSKSALDLLCNLGQSFEAAYRQQYSEAEYELGVHLAAPYRIQNKTGRAIALRIDPQALHVTDETSHFLVANVRKSFAHSIRLQRNSTVLGRIEPEKSNRRLSVITPDATLKDLGQGTYLLASGQEVGLVEPKRVSRPLTIRSMSDKSVHHTVWATWASLAQPTSGKRVETALPLRASSNLLLHLAHKLPKEAVSQKESQSIPVVAEVTTHLGMRVIQLRSTVQIVNDTSDTICLYSRALRNSSNNSRPGRLATLDAGEIYAVPVDIINSLEVTGLFIGPDVGTTTMSTTAAYWPEYACGNPDLTPHHSADLVYLTPLAERTGSVGNAQTLQTISAALKTRNAASTTPFFNWPVQLMECKSKASEMVYYYTITTLHATEPAACITRAISGTSPIHVSAIPSECYANDFQMIVRNSVILHNQLPIPINYVISDGIGEIAEGGQCTMRTVSPSDASIDVWFDYDNRVYRGKLRITPSMDELTVATFESREGYELLTLHLGLRNAAGLGQVALTLYAPYWMINKTAMDLTYKSVDDSEVSHPASFNGALLYSSVVKSMFGKRKFPTLASVHTSSDEECQAGYRQNRASGIEIESSQPSPSSVQNVEPYKQTQAPTNSLPRKKHKWWNLACHKPKSLPVSDAELKKTKRKHANRRSKPVDANSLKLRGKHKASLRVGDSTWSDKFSLDTVGSSGRVNCKTNQKTSFEIGVKIDLSSSGLTKIITLMPYFMLVNKSSVDLECSELDDSADRGALVGSQSDACGDWIKVPAGEAVPFWPKATTSKKMLLRCRINENLVTDVFPFYESHSILMKLPGKYAGVFVEVQTNEEATVITLQLYQEGMALVRIVNHLGDCQPIYFHQRGLDKVHQLDAGMAVMYTWDCPRAERELMFYCTKNDRPQSSRLTMDSIEEFYVNDTKAYWVSFIWNMQRVLLFTQDVNAAKNARLSADLEKIDQEIILSLQSIGLSLVDNYNRVEVAYLSVTSSGVRWSQVKRGNRLKPLKPVTSESLERAYTSYVDQLRAGEPIKGLFKLTDVGRPVEVDFGQMMMLQPDQCELRRAFEPGVFMQYKNSTSQMQLHTKIFRVQLDNQKMDCTFPVVLAPYPQPKSVALDSGPKPLLELSAIIARTTNPGSFRFKYFRVLIQEMMFKLDQGFLNDMFDFFGGSVTRLPEEQAFKRDCLLIQNRLIDSPVVQAHLQDGNRSIFDNLHISPIKIHVSFSLTGSTGGKTNAFPSEVLNLFLQSLGVALTDVQDVIFKLAYFEHQACIMTINQMISEVTRHYVSQGIRQMYVLVLGLDVLGNPFGVLRGMAQGVEDLFYEPVKGAVLGPEEFAEGVALGVKSLFGHAVGGAAGAVSRITGTIGKGVAALTLDEDYKRLRREQLARRPDTLGAGLAQGGRGLVMGVFHGVTGLVVKPFEGAKKEGFEGFFKGVGKGLVGAVTRPVSGVVDFASSSFEGIRRIADTVEDIGRVRPPRFIRVDGIIRPYERQEAAGHMILRQLDKDNNYGHYVYHVAASRGNNFLLLTTSHLLVVECMDLLGTWTIHWQTKLNALAEVPVVNRSGILISLKEKQKKLFNSGHQTRQFDCEPSSAMAMAHEVDLALSRQENWTHSTEQTAH</sequence>
<feature type="region of interest" description="Disordered" evidence="4">
    <location>
        <begin position="1725"/>
        <end position="1752"/>
    </location>
</feature>
<evidence type="ECO:0008006" key="11">
    <source>
        <dbReference type="Google" id="ProtNLM"/>
    </source>
</evidence>
<feature type="region of interest" description="Disordered" evidence="4">
    <location>
        <begin position="694"/>
        <end position="728"/>
    </location>
</feature>
<feature type="compositionally biased region" description="Basic and acidic residues" evidence="4">
    <location>
        <begin position="1728"/>
        <end position="1738"/>
    </location>
</feature>
<keyword evidence="3" id="KW-0445">Lipid transport</keyword>
<evidence type="ECO:0000256" key="2">
    <source>
        <dbReference type="ARBA" id="ARBA00022448"/>
    </source>
</evidence>
<evidence type="ECO:0000259" key="6">
    <source>
        <dbReference type="Pfam" id="PF25033"/>
    </source>
</evidence>
<evidence type="ECO:0000259" key="7">
    <source>
        <dbReference type="Pfam" id="PF25036"/>
    </source>
</evidence>
<dbReference type="OrthoDB" id="428159at2759"/>
<feature type="domain" description="VPS13-like middle region" evidence="6">
    <location>
        <begin position="1303"/>
        <end position="1879"/>
    </location>
</feature>
<gene>
    <name evidence="9" type="ORF">PHET_02542</name>
</gene>
<feature type="domain" description="Chorein N-terminal" evidence="5">
    <location>
        <begin position="2"/>
        <end position="222"/>
    </location>
</feature>
<feature type="domain" description="Vacuolar protein sorting-associated protein 13 VPS13 adaptor binding" evidence="7">
    <location>
        <begin position="2356"/>
        <end position="2717"/>
    </location>
</feature>
<feature type="region of interest" description="Disordered" evidence="4">
    <location>
        <begin position="2778"/>
        <end position="2800"/>
    </location>
</feature>
<dbReference type="GO" id="GO:0006623">
    <property type="term" value="P:protein targeting to vacuole"/>
    <property type="evidence" value="ECO:0007669"/>
    <property type="project" value="TreeGrafter"/>
</dbReference>
<feature type="compositionally biased region" description="Polar residues" evidence="4">
    <location>
        <begin position="706"/>
        <end position="726"/>
    </location>
</feature>
<dbReference type="Pfam" id="PF12624">
    <property type="entry name" value="VPS13_N"/>
    <property type="match status" value="2"/>
</dbReference>
<dbReference type="GO" id="GO:0045053">
    <property type="term" value="P:protein retention in Golgi apparatus"/>
    <property type="evidence" value="ECO:0007669"/>
    <property type="project" value="TreeGrafter"/>
</dbReference>
<comment type="caution">
    <text evidence="9">The sequence shown here is derived from an EMBL/GenBank/DDBJ whole genome shotgun (WGS) entry which is preliminary data.</text>
</comment>
<feature type="compositionally biased region" description="Basic residues" evidence="4">
    <location>
        <begin position="2786"/>
        <end position="2796"/>
    </location>
</feature>
<feature type="region of interest" description="Disordered" evidence="4">
    <location>
        <begin position="896"/>
        <end position="916"/>
    </location>
</feature>
<dbReference type="Proteomes" id="UP000748531">
    <property type="component" value="Unassembled WGS sequence"/>
</dbReference>
<dbReference type="PANTHER" id="PTHR16166:SF93">
    <property type="entry name" value="INTERMEMBRANE LIPID TRANSFER PROTEIN VPS13"/>
    <property type="match status" value="1"/>
</dbReference>
<reference evidence="9" key="1">
    <citation type="submission" date="2019-05" db="EMBL/GenBank/DDBJ databases">
        <title>Annotation for the trematode Paragonimus heterotremus.</title>
        <authorList>
            <person name="Choi Y.-J."/>
        </authorList>
    </citation>
    <scope>NUCLEOTIDE SEQUENCE</scope>
    <source>
        <strain evidence="9">LC</strain>
    </source>
</reference>
<dbReference type="InterPro" id="IPR009543">
    <property type="entry name" value="VPS13_VAB"/>
</dbReference>
<feature type="domain" description="Chorein N-terminal" evidence="5">
    <location>
        <begin position="230"/>
        <end position="829"/>
    </location>
</feature>
<dbReference type="InterPro" id="IPR056748">
    <property type="entry name" value="VPS13-like_C"/>
</dbReference>
<evidence type="ECO:0000256" key="1">
    <source>
        <dbReference type="ARBA" id="ARBA00006545"/>
    </source>
</evidence>
<proteinExistence type="inferred from homology"/>
<name>A0A8J4SRY1_9TREM</name>
<keyword evidence="2" id="KW-0813">Transport</keyword>
<evidence type="ECO:0000259" key="8">
    <source>
        <dbReference type="Pfam" id="PF25037"/>
    </source>
</evidence>
<evidence type="ECO:0000256" key="4">
    <source>
        <dbReference type="SAM" id="MobiDB-lite"/>
    </source>
</evidence>
<comment type="similarity">
    <text evidence="1">Belongs to the VPS13 family.</text>
</comment>
<accession>A0A8J4SRY1</accession>
<dbReference type="InterPro" id="IPR026854">
    <property type="entry name" value="VPS13_N"/>
</dbReference>
<dbReference type="Pfam" id="PF25033">
    <property type="entry name" value="VPS13_M"/>
    <property type="match status" value="1"/>
</dbReference>
<feature type="compositionally biased region" description="Low complexity" evidence="4">
    <location>
        <begin position="2730"/>
        <end position="2742"/>
    </location>
</feature>
<feature type="region of interest" description="Disordered" evidence="4">
    <location>
        <begin position="2730"/>
        <end position="2763"/>
    </location>
</feature>
<dbReference type="Pfam" id="PF25036">
    <property type="entry name" value="VPS13_VAB"/>
    <property type="match status" value="2"/>
</dbReference>
<keyword evidence="10" id="KW-1185">Reference proteome</keyword>
<evidence type="ECO:0000256" key="3">
    <source>
        <dbReference type="ARBA" id="ARBA00023055"/>
    </source>
</evidence>
<feature type="compositionally biased region" description="Basic and acidic residues" evidence="4">
    <location>
        <begin position="906"/>
        <end position="916"/>
    </location>
</feature>
<dbReference type="Pfam" id="PF25037">
    <property type="entry name" value="VPS13_C"/>
    <property type="match status" value="1"/>
</dbReference>
<organism evidence="9 10">
    <name type="scientific">Paragonimus heterotremus</name>
    <dbReference type="NCBI Taxonomy" id="100268"/>
    <lineage>
        <taxon>Eukaryota</taxon>
        <taxon>Metazoa</taxon>
        <taxon>Spiralia</taxon>
        <taxon>Lophotrochozoa</taxon>
        <taxon>Platyhelminthes</taxon>
        <taxon>Trematoda</taxon>
        <taxon>Digenea</taxon>
        <taxon>Plagiorchiida</taxon>
        <taxon>Troglotremata</taxon>
        <taxon>Troglotrematidae</taxon>
        <taxon>Paragonimus</taxon>
    </lineage>
</organism>
<dbReference type="EMBL" id="LUCH01000987">
    <property type="protein sequence ID" value="KAF5403892.1"/>
    <property type="molecule type" value="Genomic_DNA"/>
</dbReference>
<protein>
    <recommendedName>
        <fullName evidence="11">Vacuolar protein sorting-associated protein 13C</fullName>
    </recommendedName>
</protein>
<evidence type="ECO:0000313" key="9">
    <source>
        <dbReference type="EMBL" id="KAF5403892.1"/>
    </source>
</evidence>
<evidence type="ECO:0000313" key="10">
    <source>
        <dbReference type="Proteomes" id="UP000748531"/>
    </source>
</evidence>
<dbReference type="PANTHER" id="PTHR16166">
    <property type="entry name" value="VACUOLAR PROTEIN SORTING-ASSOCIATED PROTEIN VPS13"/>
    <property type="match status" value="1"/>
</dbReference>
<evidence type="ECO:0000259" key="5">
    <source>
        <dbReference type="Pfam" id="PF12624"/>
    </source>
</evidence>
<feature type="domain" description="Intermembrane lipid transfer protein VPS13-like C-terminal" evidence="8">
    <location>
        <begin position="3607"/>
        <end position="3715"/>
    </location>
</feature>